<dbReference type="PANTHER" id="PTHR43833">
    <property type="entry name" value="POTASSIUM CHANNEL PROTEIN 2-RELATED-RELATED"/>
    <property type="match status" value="1"/>
</dbReference>
<dbReference type="InterPro" id="IPR036721">
    <property type="entry name" value="RCK_C_sf"/>
</dbReference>
<dbReference type="GO" id="GO:0006813">
    <property type="term" value="P:potassium ion transport"/>
    <property type="evidence" value="ECO:0007669"/>
    <property type="project" value="InterPro"/>
</dbReference>
<dbReference type="Pfam" id="PF02254">
    <property type="entry name" value="TrkA_N"/>
    <property type="match status" value="1"/>
</dbReference>
<dbReference type="Pfam" id="PF02080">
    <property type="entry name" value="TrkA_C"/>
    <property type="match status" value="1"/>
</dbReference>
<dbReference type="InterPro" id="IPR036291">
    <property type="entry name" value="NAD(P)-bd_dom_sf"/>
</dbReference>
<accession>A0A975H4U2</accession>
<gene>
    <name evidence="3" type="ORF">J1M35_02545</name>
</gene>
<dbReference type="KEGG" id="otd:J1M35_02545"/>
<evidence type="ECO:0000259" key="2">
    <source>
        <dbReference type="PROSITE" id="PS51202"/>
    </source>
</evidence>
<protein>
    <submittedName>
        <fullName evidence="3">TrkA family potassium uptake protein</fullName>
    </submittedName>
</protein>
<evidence type="ECO:0000313" key="4">
    <source>
        <dbReference type="Proteomes" id="UP000663903"/>
    </source>
</evidence>
<dbReference type="Gene3D" id="3.30.70.1450">
    <property type="entry name" value="Regulator of K+ conductance, C-terminal domain"/>
    <property type="match status" value="1"/>
</dbReference>
<dbReference type="SUPFAM" id="SSF116726">
    <property type="entry name" value="TrkA C-terminal domain-like"/>
    <property type="match status" value="1"/>
</dbReference>
<dbReference type="Gene3D" id="3.40.50.720">
    <property type="entry name" value="NAD(P)-binding Rossmann-like Domain"/>
    <property type="match status" value="1"/>
</dbReference>
<dbReference type="SUPFAM" id="SSF51735">
    <property type="entry name" value="NAD(P)-binding Rossmann-fold domains"/>
    <property type="match status" value="1"/>
</dbReference>
<dbReference type="GO" id="GO:0008324">
    <property type="term" value="F:monoatomic cation transmembrane transporter activity"/>
    <property type="evidence" value="ECO:0007669"/>
    <property type="project" value="InterPro"/>
</dbReference>
<dbReference type="InterPro" id="IPR006037">
    <property type="entry name" value="RCK_C"/>
</dbReference>
<evidence type="ECO:0000313" key="3">
    <source>
        <dbReference type="EMBL" id="QTD47238.1"/>
    </source>
</evidence>
<dbReference type="EMBL" id="CP071796">
    <property type="protein sequence ID" value="QTD47238.1"/>
    <property type="molecule type" value="Genomic_DNA"/>
</dbReference>
<reference evidence="3" key="1">
    <citation type="submission" date="2021-03" db="EMBL/GenBank/DDBJ databases">
        <title>Ottowia sp. 27C isolated from the cloaca of a Giant Asian pond turtle (Heosemys grandis).</title>
        <authorList>
            <person name="Spergser J."/>
            <person name="Busse H.-J."/>
        </authorList>
    </citation>
    <scope>NUCLEOTIDE SEQUENCE</scope>
    <source>
        <strain evidence="3">27C</strain>
    </source>
</reference>
<dbReference type="AlphaFoldDB" id="A0A975H4U2"/>
<keyword evidence="4" id="KW-1185">Reference proteome</keyword>
<evidence type="ECO:0000259" key="1">
    <source>
        <dbReference type="PROSITE" id="PS51201"/>
    </source>
</evidence>
<dbReference type="InterPro" id="IPR050721">
    <property type="entry name" value="Trk_Ktr_HKT_K-transport"/>
</dbReference>
<feature type="domain" description="RCK N-terminal" evidence="1">
    <location>
        <begin position="1"/>
        <end position="113"/>
    </location>
</feature>
<dbReference type="PANTHER" id="PTHR43833:SF7">
    <property type="entry name" value="KTR SYSTEM POTASSIUM UPTAKE PROTEIN C"/>
    <property type="match status" value="1"/>
</dbReference>
<dbReference type="InterPro" id="IPR003148">
    <property type="entry name" value="RCK_N"/>
</dbReference>
<dbReference type="PROSITE" id="PS51201">
    <property type="entry name" value="RCK_N"/>
    <property type="match status" value="1"/>
</dbReference>
<dbReference type="Proteomes" id="UP000663903">
    <property type="component" value="Chromosome"/>
</dbReference>
<sequence>MVIGLGRFGTAVARALVRLGHEVLAVDASQELVEELADELPNLLRADTTDADVLKQLDVTGFDHVVVSIGQNLEASVLTVLNLSQMGVRDIWVKAATAQHGRIVERLGAHHVVFPEADMGSRVAHLVTGKMMDFIEFTDGFALAKTRAPREMHGRTLAESNIRPRFEVTIVGIKRAHQDFIYAVPESRVEPGDLLIVAGLTPKVERFAGET</sequence>
<proteinExistence type="predicted"/>
<name>A0A975H4U2_9BURK</name>
<organism evidence="3 4">
    <name type="scientific">Ottowia testudinis</name>
    <dbReference type="NCBI Taxonomy" id="2816950"/>
    <lineage>
        <taxon>Bacteria</taxon>
        <taxon>Pseudomonadati</taxon>
        <taxon>Pseudomonadota</taxon>
        <taxon>Betaproteobacteria</taxon>
        <taxon>Burkholderiales</taxon>
        <taxon>Comamonadaceae</taxon>
        <taxon>Ottowia</taxon>
    </lineage>
</organism>
<dbReference type="PROSITE" id="PS51202">
    <property type="entry name" value="RCK_C"/>
    <property type="match status" value="1"/>
</dbReference>
<feature type="domain" description="RCK C-terminal" evidence="2">
    <location>
        <begin position="129"/>
        <end position="211"/>
    </location>
</feature>